<evidence type="ECO:0000259" key="2">
    <source>
        <dbReference type="PROSITE" id="PS50965"/>
    </source>
</evidence>
<sequence>MPEVVLKLIFPLLLLGGLILFFWILVKRQRARKRFSPIVENMLRTPAQHLEAELDDLYEHMVLGINAIILPSTVAFLTAYSNPVAWIIAGLIALGGAWILRKTIHKSMQLRLAIDGEQYTGTELNYLMRAGAWVYHDIPYRYGNIDHLIVSTGGIFAVETKTFRKPARERELSRQSTVVFEGKQLLFPHFQTAAPLNQACRHARYVQESIVRNLGLKVPVTPVVALPGWFIDRRTRSDVWIINPKRGGTLATQVRKGVISPEHATLIANYVESVARSVPAGSKKMDPDATKYYDFWNNRRFEDRKLG</sequence>
<keyword evidence="4" id="KW-1185">Reference proteome</keyword>
<keyword evidence="1" id="KW-0472">Membrane</keyword>
<dbReference type="Pfam" id="PF08378">
    <property type="entry name" value="NERD"/>
    <property type="match status" value="1"/>
</dbReference>
<protein>
    <submittedName>
        <fullName evidence="3">Nuclease-related domain-containing protein</fullName>
    </submittedName>
</protein>
<evidence type="ECO:0000313" key="4">
    <source>
        <dbReference type="Proteomes" id="UP001359886"/>
    </source>
</evidence>
<gene>
    <name evidence="3" type="ORF">V3330_09895</name>
</gene>
<name>A0AAW9RHT6_9GAMM</name>
<dbReference type="EMBL" id="JAZHOG010000006">
    <property type="protein sequence ID" value="MEJ8567935.1"/>
    <property type="molecule type" value="Genomic_DNA"/>
</dbReference>
<reference evidence="3 4" key="1">
    <citation type="submission" date="2024-02" db="EMBL/GenBank/DDBJ databases">
        <title>A novel Wenzhouxiangellaceae bacterium, isolated from coastal sediments.</title>
        <authorList>
            <person name="Du Z.-J."/>
            <person name="Ye Y.-Q."/>
            <person name="Zhang X.-Y."/>
        </authorList>
    </citation>
    <scope>NUCLEOTIDE SEQUENCE [LARGE SCALE GENOMIC DNA]</scope>
    <source>
        <strain evidence="3 4">CH-27</strain>
    </source>
</reference>
<keyword evidence="1" id="KW-1133">Transmembrane helix</keyword>
<feature type="domain" description="NERD" evidence="2">
    <location>
        <begin position="112"/>
        <end position="229"/>
    </location>
</feature>
<comment type="caution">
    <text evidence="3">The sequence shown here is derived from an EMBL/GenBank/DDBJ whole genome shotgun (WGS) entry which is preliminary data.</text>
</comment>
<dbReference type="Proteomes" id="UP001359886">
    <property type="component" value="Unassembled WGS sequence"/>
</dbReference>
<accession>A0AAW9RHT6</accession>
<dbReference type="InterPro" id="IPR011528">
    <property type="entry name" value="NERD"/>
</dbReference>
<dbReference type="PROSITE" id="PS50965">
    <property type="entry name" value="NERD"/>
    <property type="match status" value="1"/>
</dbReference>
<keyword evidence="1" id="KW-0812">Transmembrane</keyword>
<feature type="transmembrane region" description="Helical" evidence="1">
    <location>
        <begin position="57"/>
        <end position="77"/>
    </location>
</feature>
<feature type="transmembrane region" description="Helical" evidence="1">
    <location>
        <begin position="83"/>
        <end position="100"/>
    </location>
</feature>
<dbReference type="AlphaFoldDB" id="A0AAW9RHT6"/>
<organism evidence="3 4">
    <name type="scientific">Elongatibacter sediminis</name>
    <dbReference type="NCBI Taxonomy" id="3119006"/>
    <lineage>
        <taxon>Bacteria</taxon>
        <taxon>Pseudomonadati</taxon>
        <taxon>Pseudomonadota</taxon>
        <taxon>Gammaproteobacteria</taxon>
        <taxon>Chromatiales</taxon>
        <taxon>Wenzhouxiangellaceae</taxon>
        <taxon>Elongatibacter</taxon>
    </lineage>
</organism>
<evidence type="ECO:0000256" key="1">
    <source>
        <dbReference type="SAM" id="Phobius"/>
    </source>
</evidence>
<feature type="transmembrane region" description="Helical" evidence="1">
    <location>
        <begin position="6"/>
        <end position="26"/>
    </location>
</feature>
<proteinExistence type="predicted"/>
<evidence type="ECO:0000313" key="3">
    <source>
        <dbReference type="EMBL" id="MEJ8567935.1"/>
    </source>
</evidence>
<dbReference type="RefSeq" id="WP_354695260.1">
    <property type="nucleotide sequence ID" value="NZ_JAZHOG010000006.1"/>
</dbReference>